<evidence type="ECO:0000313" key="3">
    <source>
        <dbReference type="Proteomes" id="UP000295662"/>
    </source>
</evidence>
<dbReference type="AlphaFoldDB" id="A0A4R7RKH4"/>
<organism evidence="2 3">
    <name type="scientific">Prosthecobacter fusiformis</name>
    <dbReference type="NCBI Taxonomy" id="48464"/>
    <lineage>
        <taxon>Bacteria</taxon>
        <taxon>Pseudomonadati</taxon>
        <taxon>Verrucomicrobiota</taxon>
        <taxon>Verrucomicrobiia</taxon>
        <taxon>Verrucomicrobiales</taxon>
        <taxon>Verrucomicrobiaceae</taxon>
        <taxon>Prosthecobacter</taxon>
    </lineage>
</organism>
<dbReference type="EMBL" id="SOCA01000012">
    <property type="protein sequence ID" value="TDU64115.1"/>
    <property type="molecule type" value="Genomic_DNA"/>
</dbReference>
<proteinExistence type="predicted"/>
<accession>A0A4R7RKH4</accession>
<evidence type="ECO:0000256" key="1">
    <source>
        <dbReference type="SAM" id="MobiDB-lite"/>
    </source>
</evidence>
<feature type="region of interest" description="Disordered" evidence="1">
    <location>
        <begin position="53"/>
        <end position="105"/>
    </location>
</feature>
<feature type="compositionally biased region" description="Low complexity" evidence="1">
    <location>
        <begin position="55"/>
        <end position="66"/>
    </location>
</feature>
<keyword evidence="3" id="KW-1185">Reference proteome</keyword>
<evidence type="ECO:0000313" key="2">
    <source>
        <dbReference type="EMBL" id="TDU64115.1"/>
    </source>
</evidence>
<name>A0A4R7RKH4_9BACT</name>
<gene>
    <name evidence="2" type="ORF">EI77_04299</name>
</gene>
<comment type="caution">
    <text evidence="2">The sequence shown here is derived from an EMBL/GenBank/DDBJ whole genome shotgun (WGS) entry which is preliminary data.</text>
</comment>
<dbReference type="Proteomes" id="UP000295662">
    <property type="component" value="Unassembled WGS sequence"/>
</dbReference>
<sequence>MSAYDKMMKTVMNGVDETMQKVLPRPKPAPTATDKMMKTVMDGVDETMLNVLPHTTRPARTTDPATGSKPPLSVAGNPESSLKTYYQEKKTKTRPGPFQSNGLNG</sequence>
<reference evidence="2 3" key="1">
    <citation type="submission" date="2019-03" db="EMBL/GenBank/DDBJ databases">
        <title>Genomic Encyclopedia of Archaeal and Bacterial Type Strains, Phase II (KMG-II): from individual species to whole genera.</title>
        <authorList>
            <person name="Goeker M."/>
        </authorList>
    </citation>
    <scope>NUCLEOTIDE SEQUENCE [LARGE SCALE GENOMIC DNA]</scope>
    <source>
        <strain evidence="2 3">ATCC 25309</strain>
    </source>
</reference>
<protein>
    <submittedName>
        <fullName evidence="2">Uncharacterized protein</fullName>
    </submittedName>
</protein>
<dbReference type="RefSeq" id="WP_133797280.1">
    <property type="nucleotide sequence ID" value="NZ_SOCA01000012.1"/>
</dbReference>